<dbReference type="PANTHER" id="PTHR48111:SF49">
    <property type="entry name" value="HEME RESPONSE REGULATOR HSSR"/>
    <property type="match status" value="1"/>
</dbReference>
<evidence type="ECO:0000256" key="3">
    <source>
        <dbReference type="ARBA" id="ARBA00022490"/>
    </source>
</evidence>
<organism evidence="18 19">
    <name type="scientific">Anaerostipes hadrus</name>
    <dbReference type="NCBI Taxonomy" id="649756"/>
    <lineage>
        <taxon>Bacteria</taxon>
        <taxon>Bacillati</taxon>
        <taxon>Bacillota</taxon>
        <taxon>Clostridia</taxon>
        <taxon>Lachnospirales</taxon>
        <taxon>Lachnospiraceae</taxon>
        <taxon>Anaerostipes</taxon>
    </lineage>
</organism>
<comment type="function">
    <text evidence="11">May play the central regulatory role in sporulation. It may be an element of the effector pathway responsible for the activation of sporulation genes in response to nutritional stress. Spo0A may act in concert with spo0H (a sigma factor) to control the expression of some genes that are critical to the sporulation process.</text>
</comment>
<evidence type="ECO:0000256" key="8">
    <source>
        <dbReference type="ARBA" id="ARBA00023125"/>
    </source>
</evidence>
<evidence type="ECO:0000256" key="5">
    <source>
        <dbReference type="ARBA" id="ARBA00023012"/>
    </source>
</evidence>
<comment type="subcellular location">
    <subcellularLocation>
        <location evidence="1">Cytoplasm</location>
    </subcellularLocation>
</comment>
<protein>
    <recommendedName>
        <fullName evidence="13">Heme response regulator HssR</fullName>
    </recommendedName>
    <alternativeName>
        <fullName evidence="2">Stage 0 sporulation protein A homolog</fullName>
    </alternativeName>
</protein>
<dbReference type="GO" id="GO:0032993">
    <property type="term" value="C:protein-DNA complex"/>
    <property type="evidence" value="ECO:0007669"/>
    <property type="project" value="TreeGrafter"/>
</dbReference>
<feature type="modified residue" description="4-aspartylphosphate" evidence="14">
    <location>
        <position position="65"/>
    </location>
</feature>
<dbReference type="RefSeq" id="WP_077325142.1">
    <property type="nucleotide sequence ID" value="NZ_CP012098.1"/>
</dbReference>
<evidence type="ECO:0000256" key="12">
    <source>
        <dbReference type="ARBA" id="ARBA00037471"/>
    </source>
</evidence>
<evidence type="ECO:0000256" key="2">
    <source>
        <dbReference type="ARBA" id="ARBA00018672"/>
    </source>
</evidence>
<dbReference type="GO" id="GO:0000976">
    <property type="term" value="F:transcription cis-regulatory region binding"/>
    <property type="evidence" value="ECO:0007669"/>
    <property type="project" value="TreeGrafter"/>
</dbReference>
<keyword evidence="4 14" id="KW-0597">Phosphoprotein</keyword>
<accession>A0A1Q2C3E2</accession>
<dbReference type="PANTHER" id="PTHR48111">
    <property type="entry name" value="REGULATOR OF RPOS"/>
    <property type="match status" value="1"/>
</dbReference>
<dbReference type="GO" id="GO:0006355">
    <property type="term" value="P:regulation of DNA-templated transcription"/>
    <property type="evidence" value="ECO:0007669"/>
    <property type="project" value="InterPro"/>
</dbReference>
<evidence type="ECO:0000256" key="6">
    <source>
        <dbReference type="ARBA" id="ARBA00023015"/>
    </source>
</evidence>
<feature type="domain" description="Response regulatory" evidence="16">
    <location>
        <begin position="16"/>
        <end position="130"/>
    </location>
</feature>
<evidence type="ECO:0000256" key="11">
    <source>
        <dbReference type="ARBA" id="ARBA00024867"/>
    </source>
</evidence>
<evidence type="ECO:0000256" key="14">
    <source>
        <dbReference type="PROSITE-ProRule" id="PRU00169"/>
    </source>
</evidence>
<dbReference type="InterPro" id="IPR011006">
    <property type="entry name" value="CheY-like_superfamily"/>
</dbReference>
<evidence type="ECO:0000259" key="16">
    <source>
        <dbReference type="PROSITE" id="PS50110"/>
    </source>
</evidence>
<evidence type="ECO:0000256" key="10">
    <source>
        <dbReference type="ARBA" id="ARBA00023163"/>
    </source>
</evidence>
<evidence type="ECO:0000259" key="17">
    <source>
        <dbReference type="PROSITE" id="PS51755"/>
    </source>
</evidence>
<gene>
    <name evidence="18" type="ORF">DO83_00480</name>
</gene>
<evidence type="ECO:0000256" key="1">
    <source>
        <dbReference type="ARBA" id="ARBA00004496"/>
    </source>
</evidence>
<comment type="function">
    <text evidence="12">Member of the two-component regulatory system HssS/HssR involved in intracellular heme homeostasis and tempering of staphylococcal virulence. Phosphorylated HssR binds to a direct repeat sequence within hrtAB promoter and activates the expression of hrtAB, an efflux pump, in response to extracellular heme, hemin, hemoglobin or blood.</text>
</comment>
<dbReference type="AlphaFoldDB" id="A0A1Q2C3E2"/>
<feature type="DNA-binding region" description="OmpR/PhoB-type" evidence="15">
    <location>
        <begin position="138"/>
        <end position="235"/>
    </location>
</feature>
<keyword evidence="10" id="KW-0804">Transcription</keyword>
<dbReference type="CDD" id="cd00383">
    <property type="entry name" value="trans_reg_C"/>
    <property type="match status" value="1"/>
</dbReference>
<keyword evidence="7" id="KW-0843">Virulence</keyword>
<sequence length="236" mass="26944">MGKVSVLIRRKENVFQILIVEDDKELSQLFQKVLEKNGYQVKSASDGAQALEVLDKEYIDLIISDIMRPVMDGYELVSELRSAGYQIPVLMITAKGSFDDMRQGFLSGSDDYMVKPVNVNEMVLRVGALLRRAQILNEHKIVIGSTEFDYDAMTVTTDKESLVLPKKEFLLLYKLAASPGRTFTKQQLMDEVWGYETEADPHTIEVHIGRIRERFKDNPDFEIVTMRGIGYKVVKK</sequence>
<dbReference type="CDD" id="cd17574">
    <property type="entry name" value="REC_OmpR"/>
    <property type="match status" value="1"/>
</dbReference>
<evidence type="ECO:0000313" key="19">
    <source>
        <dbReference type="Proteomes" id="UP000188159"/>
    </source>
</evidence>
<dbReference type="SMART" id="SM00862">
    <property type="entry name" value="Trans_reg_C"/>
    <property type="match status" value="1"/>
</dbReference>
<dbReference type="PROSITE" id="PS50110">
    <property type="entry name" value="RESPONSE_REGULATORY"/>
    <property type="match status" value="1"/>
</dbReference>
<dbReference type="GO" id="GO:0000156">
    <property type="term" value="F:phosphorelay response regulator activity"/>
    <property type="evidence" value="ECO:0007669"/>
    <property type="project" value="TreeGrafter"/>
</dbReference>
<dbReference type="EMBL" id="CP012098">
    <property type="protein sequence ID" value="AQP38252.1"/>
    <property type="molecule type" value="Genomic_DNA"/>
</dbReference>
<keyword evidence="3" id="KW-0963">Cytoplasm</keyword>
<proteinExistence type="predicted"/>
<dbReference type="Pfam" id="PF00486">
    <property type="entry name" value="Trans_reg_C"/>
    <property type="match status" value="1"/>
</dbReference>
<reference evidence="18 19" key="1">
    <citation type="journal article" date="2016" name="Sci. Rep.">
        <title>Accelerated dysbiosis of gut microbiota during aggravation of DSS-induced colitis by a butyrate-producing bacterium.</title>
        <authorList>
            <person name="Zhang Q."/>
            <person name="Wu Y."/>
            <person name="Wang J."/>
            <person name="Wu G."/>
            <person name="Long W."/>
            <person name="Xue Z."/>
            <person name="Wang L."/>
            <person name="Zhang X."/>
            <person name="Pang X."/>
            <person name="Zhao Y."/>
            <person name="Zhao L."/>
            <person name="Zhang C."/>
        </authorList>
    </citation>
    <scope>NUCLEOTIDE SEQUENCE [LARGE SCALE GENOMIC DNA]</scope>
    <source>
        <strain evidence="18 19">BPB5</strain>
    </source>
</reference>
<keyword evidence="5" id="KW-0902">Two-component regulatory system</keyword>
<keyword evidence="8 15" id="KW-0238">DNA-binding</keyword>
<dbReference type="PROSITE" id="PS51755">
    <property type="entry name" value="OMPR_PHOB"/>
    <property type="match status" value="1"/>
</dbReference>
<dbReference type="InterPro" id="IPR001789">
    <property type="entry name" value="Sig_transdc_resp-reg_receiver"/>
</dbReference>
<feature type="domain" description="OmpR/PhoB-type" evidence="17">
    <location>
        <begin position="138"/>
        <end position="235"/>
    </location>
</feature>
<evidence type="ECO:0000256" key="4">
    <source>
        <dbReference type="ARBA" id="ARBA00022553"/>
    </source>
</evidence>
<dbReference type="InterPro" id="IPR036388">
    <property type="entry name" value="WH-like_DNA-bd_sf"/>
</dbReference>
<keyword evidence="6" id="KW-0805">Transcription regulation</keyword>
<evidence type="ECO:0000256" key="15">
    <source>
        <dbReference type="PROSITE-ProRule" id="PRU01091"/>
    </source>
</evidence>
<keyword evidence="9" id="KW-0010">Activator</keyword>
<dbReference type="InterPro" id="IPR001867">
    <property type="entry name" value="OmpR/PhoB-type_DNA-bd"/>
</dbReference>
<dbReference type="SMART" id="SM00448">
    <property type="entry name" value="REC"/>
    <property type="match status" value="1"/>
</dbReference>
<dbReference type="Gene3D" id="1.10.10.10">
    <property type="entry name" value="Winged helix-like DNA-binding domain superfamily/Winged helix DNA-binding domain"/>
    <property type="match status" value="1"/>
</dbReference>
<dbReference type="FunFam" id="3.40.50.2300:FF:000001">
    <property type="entry name" value="DNA-binding response regulator PhoB"/>
    <property type="match status" value="1"/>
</dbReference>
<dbReference type="Gene3D" id="3.40.50.2300">
    <property type="match status" value="1"/>
</dbReference>
<name>A0A1Q2C3E2_ANAHA</name>
<dbReference type="InterPro" id="IPR039420">
    <property type="entry name" value="WalR-like"/>
</dbReference>
<evidence type="ECO:0000256" key="7">
    <source>
        <dbReference type="ARBA" id="ARBA00023026"/>
    </source>
</evidence>
<dbReference type="SUPFAM" id="SSF52172">
    <property type="entry name" value="CheY-like"/>
    <property type="match status" value="1"/>
</dbReference>
<evidence type="ECO:0000256" key="13">
    <source>
        <dbReference type="ARBA" id="ARBA00039976"/>
    </source>
</evidence>
<dbReference type="Pfam" id="PF00072">
    <property type="entry name" value="Response_reg"/>
    <property type="match status" value="1"/>
</dbReference>
<evidence type="ECO:0000256" key="9">
    <source>
        <dbReference type="ARBA" id="ARBA00023159"/>
    </source>
</evidence>
<dbReference type="Proteomes" id="UP000188159">
    <property type="component" value="Chromosome"/>
</dbReference>
<evidence type="ECO:0000313" key="18">
    <source>
        <dbReference type="EMBL" id="AQP38252.1"/>
    </source>
</evidence>
<dbReference type="GO" id="GO:0005829">
    <property type="term" value="C:cytosol"/>
    <property type="evidence" value="ECO:0007669"/>
    <property type="project" value="TreeGrafter"/>
</dbReference>